<gene>
    <name evidence="1" type="ORF">MRB53_014982</name>
</gene>
<dbReference type="Proteomes" id="UP001234297">
    <property type="component" value="Chromosome 4"/>
</dbReference>
<sequence length="233" mass="26139">MEFRCVHCGSGVKTLFVQYSPGNIRLMKCDNCKAVADEYIECEITIVLIDLILHKRKAYRHVLYNVLNRNTVDAEGILWKSIFIYLFTDAHRNLILINSKGHWGSSTGSFASIWAGGMMMMEVLLGNFAFFGVLLLMKRLFMKSSSQVTSNKDIFLAILVSSYFKLFVVAMMVWEFPASVLFIIDIFVLSSNAVALTVLQQETMTGGMGMCLSAHAAKVVANHALEFLLVRVL</sequence>
<evidence type="ECO:0000313" key="1">
    <source>
        <dbReference type="EMBL" id="KAJ8618796.1"/>
    </source>
</evidence>
<evidence type="ECO:0000313" key="2">
    <source>
        <dbReference type="Proteomes" id="UP001234297"/>
    </source>
</evidence>
<dbReference type="EMBL" id="CM056812">
    <property type="protein sequence ID" value="KAJ8618796.1"/>
    <property type="molecule type" value="Genomic_DNA"/>
</dbReference>
<protein>
    <submittedName>
        <fullName evidence="1">Uncharacterized protein</fullName>
    </submittedName>
</protein>
<organism evidence="1 2">
    <name type="scientific">Persea americana</name>
    <name type="common">Avocado</name>
    <dbReference type="NCBI Taxonomy" id="3435"/>
    <lineage>
        <taxon>Eukaryota</taxon>
        <taxon>Viridiplantae</taxon>
        <taxon>Streptophyta</taxon>
        <taxon>Embryophyta</taxon>
        <taxon>Tracheophyta</taxon>
        <taxon>Spermatophyta</taxon>
        <taxon>Magnoliopsida</taxon>
        <taxon>Magnoliidae</taxon>
        <taxon>Laurales</taxon>
        <taxon>Lauraceae</taxon>
        <taxon>Persea</taxon>
    </lineage>
</organism>
<keyword evidence="2" id="KW-1185">Reference proteome</keyword>
<comment type="caution">
    <text evidence="1">The sequence shown here is derived from an EMBL/GenBank/DDBJ whole genome shotgun (WGS) entry which is preliminary data.</text>
</comment>
<name>A0ACC2KCJ2_PERAE</name>
<reference evidence="1 2" key="1">
    <citation type="journal article" date="2022" name="Hortic Res">
        <title>A haplotype resolved chromosomal level avocado genome allows analysis of novel avocado genes.</title>
        <authorList>
            <person name="Nath O."/>
            <person name="Fletcher S.J."/>
            <person name="Hayward A."/>
            <person name="Shaw L.M."/>
            <person name="Masouleh A.K."/>
            <person name="Furtado A."/>
            <person name="Henry R.J."/>
            <person name="Mitter N."/>
        </authorList>
    </citation>
    <scope>NUCLEOTIDE SEQUENCE [LARGE SCALE GENOMIC DNA]</scope>
    <source>
        <strain evidence="2">cv. Hass</strain>
    </source>
</reference>
<accession>A0ACC2KCJ2</accession>
<proteinExistence type="predicted"/>